<dbReference type="KEGG" id="tpal:117648116"/>
<organism evidence="2">
    <name type="scientific">Thrips palmi</name>
    <name type="common">Melon thrips</name>
    <dbReference type="NCBI Taxonomy" id="161013"/>
    <lineage>
        <taxon>Eukaryota</taxon>
        <taxon>Metazoa</taxon>
        <taxon>Ecdysozoa</taxon>
        <taxon>Arthropoda</taxon>
        <taxon>Hexapoda</taxon>
        <taxon>Insecta</taxon>
        <taxon>Pterygota</taxon>
        <taxon>Neoptera</taxon>
        <taxon>Paraneoptera</taxon>
        <taxon>Thysanoptera</taxon>
        <taxon>Terebrantia</taxon>
        <taxon>Thripoidea</taxon>
        <taxon>Thripidae</taxon>
        <taxon>Thrips</taxon>
    </lineage>
</organism>
<evidence type="ECO:0000313" key="2">
    <source>
        <dbReference type="RefSeq" id="XP_034246245.1"/>
    </source>
</evidence>
<sequence length="262" mass="30172">MERKTQVAYTAVLLHIRARLIQWQFNLAVCDFEDAIINSVEAVFGVEVQSCYFHYVNNLGSWARSNLTVYVLTQYPQLIDVIRHCCALPLLPQHLLQRGMNVIGREAMALGPFLYHTVRPFLQYVQSDWIWHVNRGRTLSVCGSDNRTNNASESNNHRMNLRLKVHHPNVYHLIRSFVEFEDTTIDDTMSLEIGIIPTRHRASSSITNDDNIRRLTAVFLRDPNPSDELIAEFLHAAAFSMENVAYDAMGFPRQRNNVDFPV</sequence>
<gene>
    <name evidence="2" type="primary">LOC117648116</name>
</gene>
<dbReference type="RefSeq" id="XP_034246245.1">
    <property type="nucleotide sequence ID" value="XM_034390354.1"/>
</dbReference>
<dbReference type="InParanoid" id="A0A6P8Z7E9"/>
<reference evidence="2" key="1">
    <citation type="submission" date="2025-08" db="UniProtKB">
        <authorList>
            <consortium name="RefSeq"/>
        </authorList>
    </citation>
    <scope>IDENTIFICATION</scope>
    <source>
        <tissue evidence="2">Total insect</tissue>
    </source>
</reference>
<accession>A0A6P8Z7E9</accession>
<dbReference type="Proteomes" id="UP000515158">
    <property type="component" value="Unplaced"/>
</dbReference>
<proteinExistence type="predicted"/>
<protein>
    <submittedName>
        <fullName evidence="2">Uncharacterized protein LOC117648116</fullName>
    </submittedName>
</protein>
<dbReference type="GeneID" id="117648116"/>
<dbReference type="OrthoDB" id="7778943at2759"/>
<dbReference type="AlphaFoldDB" id="A0A6P8Z7E9"/>
<evidence type="ECO:0000313" key="1">
    <source>
        <dbReference type="Proteomes" id="UP000515158"/>
    </source>
</evidence>
<keyword evidence="1" id="KW-1185">Reference proteome</keyword>
<name>A0A6P8Z7E9_THRPL</name>